<protein>
    <recommendedName>
        <fullName evidence="5">Flavin prenyltransferase UbiX</fullName>
        <ecNumber evidence="5">2.5.1.129</ecNumber>
    </recommendedName>
</protein>
<dbReference type="Proteomes" id="UP001499884">
    <property type="component" value="Unassembled WGS sequence"/>
</dbReference>
<evidence type="ECO:0000256" key="2">
    <source>
        <dbReference type="ARBA" id="ARBA00022630"/>
    </source>
</evidence>
<keyword evidence="2 5" id="KW-0285">Flavoprotein</keyword>
<name>A0ABP7E2Z2_9ACTN</name>
<feature type="domain" description="Flavoprotein" evidence="6">
    <location>
        <begin position="17"/>
        <end position="187"/>
    </location>
</feature>
<dbReference type="InterPro" id="IPR004507">
    <property type="entry name" value="UbiX-like"/>
</dbReference>
<comment type="catalytic activity">
    <reaction evidence="5">
        <text>dimethylallyl phosphate + FMNH2 = prenylated FMNH2 + phosphate</text>
        <dbReference type="Rhea" id="RHEA:37743"/>
        <dbReference type="ChEBI" id="CHEBI:43474"/>
        <dbReference type="ChEBI" id="CHEBI:57618"/>
        <dbReference type="ChEBI" id="CHEBI:87467"/>
        <dbReference type="ChEBI" id="CHEBI:88052"/>
        <dbReference type="EC" id="2.5.1.129"/>
    </reaction>
</comment>
<comment type="similarity">
    <text evidence="5">Belongs to the UbiX/PAD1 family.</text>
</comment>
<keyword evidence="4 5" id="KW-0808">Transferase</keyword>
<dbReference type="EMBL" id="BAABEP010000003">
    <property type="protein sequence ID" value="GAA3713523.1"/>
    <property type="molecule type" value="Genomic_DNA"/>
</dbReference>
<feature type="binding site" evidence="5">
    <location>
        <begin position="102"/>
        <end position="105"/>
    </location>
    <ligand>
        <name>FMN</name>
        <dbReference type="ChEBI" id="CHEBI:58210"/>
    </ligand>
</feature>
<evidence type="ECO:0000313" key="8">
    <source>
        <dbReference type="Proteomes" id="UP001499884"/>
    </source>
</evidence>
<organism evidence="7 8">
    <name type="scientific">Streptomyces tremellae</name>
    <dbReference type="NCBI Taxonomy" id="1124239"/>
    <lineage>
        <taxon>Bacteria</taxon>
        <taxon>Bacillati</taxon>
        <taxon>Actinomycetota</taxon>
        <taxon>Actinomycetes</taxon>
        <taxon>Kitasatosporales</taxon>
        <taxon>Streptomycetaceae</taxon>
        <taxon>Streptomyces</taxon>
    </lineage>
</organism>
<dbReference type="NCBIfam" id="TIGR00421">
    <property type="entry name" value="ubiX_pad"/>
    <property type="match status" value="1"/>
</dbReference>
<feature type="binding site" evidence="5">
    <location>
        <begin position="24"/>
        <end position="26"/>
    </location>
    <ligand>
        <name>FMN</name>
        <dbReference type="ChEBI" id="CHEBI:58210"/>
    </ligand>
</feature>
<dbReference type="InterPro" id="IPR036551">
    <property type="entry name" value="Flavin_trans-like"/>
</dbReference>
<dbReference type="Gene3D" id="3.40.50.1950">
    <property type="entry name" value="Flavin prenyltransferase-like"/>
    <property type="match status" value="1"/>
</dbReference>
<evidence type="ECO:0000313" key="7">
    <source>
        <dbReference type="EMBL" id="GAA3713523.1"/>
    </source>
</evidence>
<feature type="binding site" evidence="5">
    <location>
        <position position="167"/>
    </location>
    <ligand>
        <name>dimethylallyl phosphate</name>
        <dbReference type="ChEBI" id="CHEBI:88052"/>
    </ligand>
</feature>
<evidence type="ECO:0000256" key="3">
    <source>
        <dbReference type="ARBA" id="ARBA00022643"/>
    </source>
</evidence>
<reference evidence="8" key="1">
    <citation type="journal article" date="2019" name="Int. J. Syst. Evol. Microbiol.">
        <title>The Global Catalogue of Microorganisms (GCM) 10K type strain sequencing project: providing services to taxonomists for standard genome sequencing and annotation.</title>
        <authorList>
            <consortium name="The Broad Institute Genomics Platform"/>
            <consortium name="The Broad Institute Genome Sequencing Center for Infectious Disease"/>
            <person name="Wu L."/>
            <person name="Ma J."/>
        </authorList>
    </citation>
    <scope>NUCLEOTIDE SEQUENCE [LARGE SCALE GENOMIC DNA]</scope>
    <source>
        <strain evidence="8">JCM 30846</strain>
    </source>
</reference>
<dbReference type="EC" id="2.5.1.129" evidence="5"/>
<keyword evidence="3 5" id="KW-0288">FMN</keyword>
<dbReference type="SUPFAM" id="SSF52507">
    <property type="entry name" value="Homo-oligomeric flavin-containing Cys decarboxylases, HFCD"/>
    <property type="match status" value="1"/>
</dbReference>
<evidence type="ECO:0000259" key="6">
    <source>
        <dbReference type="Pfam" id="PF02441"/>
    </source>
</evidence>
<keyword evidence="1 5" id="KW-0637">Prenyltransferase</keyword>
<feature type="binding site" evidence="5">
    <location>
        <position position="183"/>
    </location>
    <ligand>
        <name>dimethylallyl phosphate</name>
        <dbReference type="ChEBI" id="CHEBI:88052"/>
    </ligand>
</feature>
<keyword evidence="8" id="KW-1185">Reference proteome</keyword>
<gene>
    <name evidence="5 7" type="primary">ubiX</name>
    <name evidence="7" type="ORF">GCM10023082_09080</name>
</gene>
<comment type="function">
    <text evidence="5">Flavin prenyltransferase that catalyzes the synthesis of the prenylated FMN cofactor (prenyl-FMN) for 4-hydroxy-3-polyprenylbenzoic acid decarboxylase UbiD. The prenyltransferase is metal-independent and links a dimethylallyl moiety from dimethylallyl monophosphate (DMAP) to the flavin N5 and C6 atoms of FMN.</text>
</comment>
<comment type="caution">
    <text evidence="5">Lacks conserved residue(s) required for the propagation of feature annotation.</text>
</comment>
<dbReference type="RefSeq" id="WP_345641427.1">
    <property type="nucleotide sequence ID" value="NZ_BAABEP010000003.1"/>
</dbReference>
<proteinExistence type="inferred from homology"/>
<evidence type="ECO:0000256" key="1">
    <source>
        <dbReference type="ARBA" id="ARBA00022602"/>
    </source>
</evidence>
<sequence length="200" mass="21463">MTGPARERAGANGAKQRLVVGVSGSSAPQLAVKFLELARELGTVETHLVMSQGARLSIELELRKDPAEVEKLADVVHDPRDLGAAVSSGSFPTLGMVVVPCSMRTLAAIATGNSDNLVARAADVTLKERRPLVLVARETPLNYIHIENMKRVTLAGGTILPPVLSFYHQPRTVDDLLGQVCGKVLDQFGIANDAYRRWTG</sequence>
<feature type="binding site" evidence="5">
    <location>
        <position position="51"/>
    </location>
    <ligand>
        <name>FMN</name>
        <dbReference type="ChEBI" id="CHEBI:58210"/>
    </ligand>
</feature>
<comment type="caution">
    <text evidence="7">The sequence shown here is derived from an EMBL/GenBank/DDBJ whole genome shotgun (WGS) entry which is preliminary data.</text>
</comment>
<feature type="binding site" evidence="5">
    <location>
        <position position="137"/>
    </location>
    <ligand>
        <name>FMN</name>
        <dbReference type="ChEBI" id="CHEBI:58210"/>
    </ligand>
</feature>
<dbReference type="HAMAP" id="MF_01984">
    <property type="entry name" value="ubiX_pad"/>
    <property type="match status" value="1"/>
</dbReference>
<dbReference type="InterPro" id="IPR003382">
    <property type="entry name" value="Flavoprotein"/>
</dbReference>
<dbReference type="NCBIfam" id="NF004685">
    <property type="entry name" value="PRK06029.1"/>
    <property type="match status" value="1"/>
</dbReference>
<evidence type="ECO:0000256" key="4">
    <source>
        <dbReference type="ARBA" id="ARBA00022679"/>
    </source>
</evidence>
<accession>A0ABP7E2Z2</accession>
<evidence type="ECO:0000256" key="5">
    <source>
        <dbReference type="HAMAP-Rule" id="MF_01984"/>
    </source>
</evidence>
<dbReference type="Pfam" id="PF02441">
    <property type="entry name" value="Flavoprotein"/>
    <property type="match status" value="1"/>
</dbReference>